<evidence type="ECO:0000313" key="2">
    <source>
        <dbReference type="EMBL" id="MDR6268767.1"/>
    </source>
</evidence>
<protein>
    <submittedName>
        <fullName evidence="2">Acyl-CoA thioesterase-1</fullName>
        <ecNumber evidence="2">3.1.1.5</ecNumber>
        <ecNumber evidence="2">3.1.2.-</ecNumber>
    </submittedName>
</protein>
<evidence type="ECO:0000259" key="1">
    <source>
        <dbReference type="Pfam" id="PF13472"/>
    </source>
</evidence>
<dbReference type="Gene3D" id="3.40.50.1110">
    <property type="entry name" value="SGNH hydrolase"/>
    <property type="match status" value="1"/>
</dbReference>
<reference evidence="2 3" key="1">
    <citation type="submission" date="2023-07" db="EMBL/GenBank/DDBJ databases">
        <title>Sequencing the genomes of 1000 actinobacteria strains.</title>
        <authorList>
            <person name="Klenk H.-P."/>
        </authorList>
    </citation>
    <scope>NUCLEOTIDE SEQUENCE [LARGE SCALE GENOMIC DNA]</scope>
    <source>
        <strain evidence="2 3">DSM 14555</strain>
    </source>
</reference>
<sequence length="232" mass="24153">MGFLIPLNASAPTPESLTRSAVEINPAYASLRSTALIIGDSQTQGAGGVPGPQTWVQKAFSLLGYRLVVNARGGTGYVAATPQAKNYPDALESGAWTLPRPSLPWSGSPLVVVQGGGNDARIGSSNSAILSNAARLLDGLKKRYPESKIVMIGTLGKGAAKGGRRAQVDALLGTFASSRGLPFISAGDWLAKFNLEKDLIDGTHLDADGHQILSEALRAKLKSLDITGPTAY</sequence>
<dbReference type="EC" id="3.1.2.-" evidence="2"/>
<comment type="caution">
    <text evidence="2">The sequence shown here is derived from an EMBL/GenBank/DDBJ whole genome shotgun (WGS) entry which is preliminary data.</text>
</comment>
<feature type="domain" description="SGNH hydrolase-type esterase" evidence="1">
    <location>
        <begin position="38"/>
        <end position="212"/>
    </location>
</feature>
<dbReference type="EMBL" id="JAVDQF010000001">
    <property type="protein sequence ID" value="MDR6268767.1"/>
    <property type="molecule type" value="Genomic_DNA"/>
</dbReference>
<dbReference type="CDD" id="cd00229">
    <property type="entry name" value="SGNH_hydrolase"/>
    <property type="match status" value="1"/>
</dbReference>
<dbReference type="GO" id="GO:0004622">
    <property type="term" value="F:phosphatidylcholine lysophospholipase activity"/>
    <property type="evidence" value="ECO:0007669"/>
    <property type="project" value="UniProtKB-EC"/>
</dbReference>
<gene>
    <name evidence="2" type="ORF">JOE69_001005</name>
</gene>
<dbReference type="InterPro" id="IPR013830">
    <property type="entry name" value="SGNH_hydro"/>
</dbReference>
<keyword evidence="2" id="KW-0378">Hydrolase</keyword>
<dbReference type="InterPro" id="IPR036514">
    <property type="entry name" value="SGNH_hydro_sf"/>
</dbReference>
<organism evidence="2 3">
    <name type="scientific">Arthrobacter russicus</name>
    <dbReference type="NCBI Taxonomy" id="172040"/>
    <lineage>
        <taxon>Bacteria</taxon>
        <taxon>Bacillati</taxon>
        <taxon>Actinomycetota</taxon>
        <taxon>Actinomycetes</taxon>
        <taxon>Micrococcales</taxon>
        <taxon>Micrococcaceae</taxon>
        <taxon>Arthrobacter</taxon>
    </lineage>
</organism>
<dbReference type="SUPFAM" id="SSF52266">
    <property type="entry name" value="SGNH hydrolase"/>
    <property type="match status" value="1"/>
</dbReference>
<dbReference type="EC" id="3.1.1.5" evidence="2"/>
<name>A0ABU1J8L2_9MICC</name>
<keyword evidence="3" id="KW-1185">Reference proteome</keyword>
<dbReference type="Proteomes" id="UP001185069">
    <property type="component" value="Unassembled WGS sequence"/>
</dbReference>
<dbReference type="RefSeq" id="WP_309796620.1">
    <property type="nucleotide sequence ID" value="NZ_BAAAHY010000006.1"/>
</dbReference>
<evidence type="ECO:0000313" key="3">
    <source>
        <dbReference type="Proteomes" id="UP001185069"/>
    </source>
</evidence>
<proteinExistence type="predicted"/>
<accession>A0ABU1J8L2</accession>
<dbReference type="Pfam" id="PF13472">
    <property type="entry name" value="Lipase_GDSL_2"/>
    <property type="match status" value="1"/>
</dbReference>